<name>A0ABC9D8G6_9POAL</name>
<dbReference type="InterPro" id="IPR002401">
    <property type="entry name" value="Cyt_P450_E_grp-I"/>
</dbReference>
<dbReference type="AlphaFoldDB" id="A0ABC9D8G6"/>
<proteinExistence type="inferred from homology"/>
<dbReference type="SUPFAM" id="SSF48264">
    <property type="entry name" value="Cytochrome P450"/>
    <property type="match status" value="1"/>
</dbReference>
<dbReference type="PRINTS" id="PR00463">
    <property type="entry name" value="EP450I"/>
</dbReference>
<dbReference type="Proteomes" id="UP001497457">
    <property type="component" value="Chromosome 31b"/>
</dbReference>
<comment type="cofactor">
    <cofactor evidence="1 15">
        <name>heme</name>
        <dbReference type="ChEBI" id="CHEBI:30413"/>
    </cofactor>
</comment>
<evidence type="ECO:0000256" key="14">
    <source>
        <dbReference type="ARBA" id="ARBA00066539"/>
    </source>
</evidence>
<evidence type="ECO:0000256" key="6">
    <source>
        <dbReference type="ARBA" id="ARBA00022692"/>
    </source>
</evidence>
<dbReference type="PROSITE" id="PS00086">
    <property type="entry name" value="CYTOCHROME_P450"/>
    <property type="match status" value="1"/>
</dbReference>
<dbReference type="InterPro" id="IPR017972">
    <property type="entry name" value="Cyt_P450_CS"/>
</dbReference>
<dbReference type="GO" id="GO:0080027">
    <property type="term" value="P:response to herbivore"/>
    <property type="evidence" value="ECO:0007669"/>
    <property type="project" value="UniProtKB-ARBA"/>
</dbReference>
<keyword evidence="5 15" id="KW-0349">Heme</keyword>
<keyword evidence="11 16" id="KW-0503">Monooxygenase</keyword>
<comment type="catalytic activity">
    <reaction evidence="13">
        <text>(6E,10E)-geranyllinalool + reduced [NADPH--hemoprotein reductase] + O2 = (3E,7E)-4,8,12-trimethyltrideca 1,3,7,11-tetraene + but-3-en-2-one + oxidized [NADPH--hemoprotein reductase] + 2 H2O + H(+)</text>
        <dbReference type="Rhea" id="RHEA:13545"/>
        <dbReference type="Rhea" id="RHEA-COMP:11964"/>
        <dbReference type="Rhea" id="RHEA-COMP:11965"/>
        <dbReference type="ChEBI" id="CHEBI:15377"/>
        <dbReference type="ChEBI" id="CHEBI:15378"/>
        <dbReference type="ChEBI" id="CHEBI:15379"/>
        <dbReference type="ChEBI" id="CHEBI:48058"/>
        <dbReference type="ChEBI" id="CHEBI:57618"/>
        <dbReference type="ChEBI" id="CHEBI:58210"/>
        <dbReference type="ChEBI" id="CHEBI:74299"/>
        <dbReference type="ChEBI" id="CHEBI:74322"/>
        <dbReference type="EC" id="1.14.14.58"/>
    </reaction>
    <physiologicalReaction direction="left-to-right" evidence="13">
        <dbReference type="Rhea" id="RHEA:13546"/>
    </physiologicalReaction>
</comment>
<dbReference type="GO" id="GO:0046872">
    <property type="term" value="F:metal ion binding"/>
    <property type="evidence" value="ECO:0007669"/>
    <property type="project" value="UniProtKB-KW"/>
</dbReference>
<evidence type="ECO:0000313" key="19">
    <source>
        <dbReference type="Proteomes" id="UP001497457"/>
    </source>
</evidence>
<keyword evidence="6 17" id="KW-0812">Transmembrane</keyword>
<gene>
    <name evidence="18" type="ORF">URODEC1_LOCUS82421</name>
</gene>
<evidence type="ECO:0000256" key="1">
    <source>
        <dbReference type="ARBA" id="ARBA00001971"/>
    </source>
</evidence>
<dbReference type="GO" id="GO:0044550">
    <property type="term" value="P:secondary metabolite biosynthetic process"/>
    <property type="evidence" value="ECO:0007669"/>
    <property type="project" value="UniProtKB-ARBA"/>
</dbReference>
<dbReference type="PANTHER" id="PTHR47944:SF4">
    <property type="entry name" value="OS09G0441700 PROTEIN"/>
    <property type="match status" value="1"/>
</dbReference>
<comment type="pathway">
    <text evidence="3">Secondary metabolite biosynthesis; terpenoid biosynthesis.</text>
</comment>
<evidence type="ECO:0000256" key="4">
    <source>
        <dbReference type="ARBA" id="ARBA00010617"/>
    </source>
</evidence>
<dbReference type="InterPro" id="IPR001128">
    <property type="entry name" value="Cyt_P450"/>
</dbReference>
<evidence type="ECO:0000256" key="15">
    <source>
        <dbReference type="PIRSR" id="PIRSR602401-1"/>
    </source>
</evidence>
<keyword evidence="12 17" id="KW-0472">Membrane</keyword>
<evidence type="ECO:0000256" key="2">
    <source>
        <dbReference type="ARBA" id="ARBA00004167"/>
    </source>
</evidence>
<evidence type="ECO:0000256" key="9">
    <source>
        <dbReference type="ARBA" id="ARBA00023002"/>
    </source>
</evidence>
<keyword evidence="7 15" id="KW-0479">Metal-binding</keyword>
<dbReference type="GO" id="GO:0010333">
    <property type="term" value="F:terpene synthase activity"/>
    <property type="evidence" value="ECO:0007669"/>
    <property type="project" value="UniProtKB-ARBA"/>
</dbReference>
<comment type="subcellular location">
    <subcellularLocation>
        <location evidence="2">Membrane</location>
        <topology evidence="2">Single-pass membrane protein</topology>
    </subcellularLocation>
</comment>
<evidence type="ECO:0000256" key="13">
    <source>
        <dbReference type="ARBA" id="ARBA00052251"/>
    </source>
</evidence>
<feature type="binding site" description="axial binding residue" evidence="15">
    <location>
        <position position="480"/>
    </location>
    <ligand>
        <name>heme</name>
        <dbReference type="ChEBI" id="CHEBI:30413"/>
    </ligand>
    <ligandPart>
        <name>Fe</name>
        <dbReference type="ChEBI" id="CHEBI:18248"/>
    </ligandPart>
</feature>
<evidence type="ECO:0000256" key="11">
    <source>
        <dbReference type="ARBA" id="ARBA00023033"/>
    </source>
</evidence>
<dbReference type="PANTHER" id="PTHR47944">
    <property type="entry name" value="CYTOCHROME P450 98A9"/>
    <property type="match status" value="1"/>
</dbReference>
<evidence type="ECO:0000256" key="8">
    <source>
        <dbReference type="ARBA" id="ARBA00022989"/>
    </source>
</evidence>
<keyword evidence="10 15" id="KW-0408">Iron</keyword>
<comment type="similarity">
    <text evidence="4 16">Belongs to the cytochrome P450 family.</text>
</comment>
<keyword evidence="19" id="KW-1185">Reference proteome</keyword>
<dbReference type="GO" id="GO:0016114">
    <property type="term" value="P:terpenoid biosynthetic process"/>
    <property type="evidence" value="ECO:0007669"/>
    <property type="project" value="UniProtKB-ARBA"/>
</dbReference>
<evidence type="ECO:0000256" key="16">
    <source>
        <dbReference type="RuleBase" id="RU000461"/>
    </source>
</evidence>
<reference evidence="18" key="1">
    <citation type="submission" date="2024-10" db="EMBL/GenBank/DDBJ databases">
        <authorList>
            <person name="Ryan C."/>
        </authorList>
    </citation>
    <scope>NUCLEOTIDE SEQUENCE [LARGE SCALE GENOMIC DNA]</scope>
</reference>
<dbReference type="CDD" id="cd20618">
    <property type="entry name" value="CYP71_clan"/>
    <property type="match status" value="1"/>
</dbReference>
<dbReference type="EC" id="1.14.14.58" evidence="14"/>
<sequence length="549" mass="61162">MMNSSGRHAGILICTATNTGQLSMDQLSLLAIALAAMVVVITTLLRRRWSKNTRNNCNLPPGPRPWPVIGNLNLLGPLTHRSLHALSLRHGPLMTIQTGSVRVVVGSSADAARALLKTHDEALVDRPMLNIGRHMFYGYSDMFWAPYGAYWRQARKLWHAELLGERQLRLHEHVRCEEVNALLRTAAAAASSAPRRAVAFRHDLLMLNLNVVSRMVMGRKYVGEGAAGGSVATPAEFRWMIDELFIVNGSLNLGDVIPWLNWLDLQGYIGRTKRLSRIFDRFLEHVLEEHVERRRREGDGFVPKDMTDLLLQLADDPNMEVPIKRDGVKGFILDTLGAGTDTSAVTIEWALSELLKNPKALVMATEELDRVVGRDRLPMEGDVPNLPFLQAVIKESMRLHPATPLLSPRRCRRDVFVGGYTIPAGSCVAVNAWAIGRDPSVWEAPHEFRPERFLGGSRRVVDVKGQHFGLLPFGSGRRMCPGMGLGLKMVQLTLANLIHAFAWSLPDGMTVEELNMEETLRFTMPRKVPLEAAPEPKLPAHLYSAEPVL</sequence>
<evidence type="ECO:0000256" key="7">
    <source>
        <dbReference type="ARBA" id="ARBA00022723"/>
    </source>
</evidence>
<evidence type="ECO:0000256" key="3">
    <source>
        <dbReference type="ARBA" id="ARBA00004721"/>
    </source>
</evidence>
<evidence type="ECO:0000256" key="5">
    <source>
        <dbReference type="ARBA" id="ARBA00022617"/>
    </source>
</evidence>
<dbReference type="FunFam" id="1.10.630.10:FF:000097">
    <property type="entry name" value="Cytochrome P-450 19"/>
    <property type="match status" value="1"/>
</dbReference>
<dbReference type="GO" id="GO:0004497">
    <property type="term" value="F:monooxygenase activity"/>
    <property type="evidence" value="ECO:0007669"/>
    <property type="project" value="UniProtKB-KW"/>
</dbReference>
<feature type="transmembrane region" description="Helical" evidence="17">
    <location>
        <begin position="27"/>
        <end position="45"/>
    </location>
</feature>
<evidence type="ECO:0000256" key="17">
    <source>
        <dbReference type="SAM" id="Phobius"/>
    </source>
</evidence>
<evidence type="ECO:0000256" key="10">
    <source>
        <dbReference type="ARBA" id="ARBA00023004"/>
    </source>
</evidence>
<evidence type="ECO:0000313" key="18">
    <source>
        <dbReference type="EMBL" id="CAL5032763.1"/>
    </source>
</evidence>
<protein>
    <recommendedName>
        <fullName evidence="14">trimethyltridecatetraene synthase</fullName>
        <ecNumber evidence="14">1.14.14.58</ecNumber>
    </recommendedName>
</protein>
<accession>A0ABC9D8G6</accession>
<keyword evidence="8 17" id="KW-1133">Transmembrane helix</keyword>
<dbReference type="PRINTS" id="PR00385">
    <property type="entry name" value="P450"/>
</dbReference>
<keyword evidence="9 16" id="KW-0560">Oxidoreductase</keyword>
<dbReference type="InterPro" id="IPR036396">
    <property type="entry name" value="Cyt_P450_sf"/>
</dbReference>
<dbReference type="Gene3D" id="1.10.630.10">
    <property type="entry name" value="Cytochrome P450"/>
    <property type="match status" value="1"/>
</dbReference>
<organism evidence="18 19">
    <name type="scientific">Urochloa decumbens</name>
    <dbReference type="NCBI Taxonomy" id="240449"/>
    <lineage>
        <taxon>Eukaryota</taxon>
        <taxon>Viridiplantae</taxon>
        <taxon>Streptophyta</taxon>
        <taxon>Embryophyta</taxon>
        <taxon>Tracheophyta</taxon>
        <taxon>Spermatophyta</taxon>
        <taxon>Magnoliopsida</taxon>
        <taxon>Liliopsida</taxon>
        <taxon>Poales</taxon>
        <taxon>Poaceae</taxon>
        <taxon>PACMAD clade</taxon>
        <taxon>Panicoideae</taxon>
        <taxon>Panicodae</taxon>
        <taxon>Paniceae</taxon>
        <taxon>Melinidinae</taxon>
        <taxon>Urochloa</taxon>
    </lineage>
</organism>
<dbReference type="GO" id="GO:0016020">
    <property type="term" value="C:membrane"/>
    <property type="evidence" value="ECO:0007669"/>
    <property type="project" value="UniProtKB-SubCell"/>
</dbReference>
<evidence type="ECO:0000256" key="12">
    <source>
        <dbReference type="ARBA" id="ARBA00023136"/>
    </source>
</evidence>
<dbReference type="EMBL" id="OZ075141">
    <property type="protein sequence ID" value="CAL5032763.1"/>
    <property type="molecule type" value="Genomic_DNA"/>
</dbReference>
<dbReference type="Pfam" id="PF00067">
    <property type="entry name" value="p450"/>
    <property type="match status" value="1"/>
</dbReference>